<dbReference type="AlphaFoldDB" id="A0A542YTU2"/>
<proteinExistence type="predicted"/>
<feature type="region of interest" description="Disordered" evidence="1">
    <location>
        <begin position="1"/>
        <end position="45"/>
    </location>
</feature>
<evidence type="ECO:0000313" key="2">
    <source>
        <dbReference type="EMBL" id="TQL51505.1"/>
    </source>
</evidence>
<evidence type="ECO:0000313" key="3">
    <source>
        <dbReference type="Proteomes" id="UP000319516"/>
    </source>
</evidence>
<reference evidence="2 3" key="1">
    <citation type="submission" date="2019-06" db="EMBL/GenBank/DDBJ databases">
        <title>Sequencing the genomes of 1000 actinobacteria strains.</title>
        <authorList>
            <person name="Klenk H.-P."/>
        </authorList>
    </citation>
    <scope>NUCLEOTIDE SEQUENCE [LARGE SCALE GENOMIC DNA]</scope>
    <source>
        <strain evidence="2 3">DSM 12335</strain>
    </source>
</reference>
<evidence type="ECO:0000256" key="1">
    <source>
        <dbReference type="SAM" id="MobiDB-lite"/>
    </source>
</evidence>
<name>A0A542YTU2_9MICO</name>
<organism evidence="2 3">
    <name type="scientific">Ornithinicoccus hortensis</name>
    <dbReference type="NCBI Taxonomy" id="82346"/>
    <lineage>
        <taxon>Bacteria</taxon>
        <taxon>Bacillati</taxon>
        <taxon>Actinomycetota</taxon>
        <taxon>Actinomycetes</taxon>
        <taxon>Micrococcales</taxon>
        <taxon>Intrasporangiaceae</taxon>
        <taxon>Ornithinicoccus</taxon>
    </lineage>
</organism>
<comment type="caution">
    <text evidence="2">The sequence shown here is derived from an EMBL/GenBank/DDBJ whole genome shotgun (WGS) entry which is preliminary data.</text>
</comment>
<dbReference type="EMBL" id="VFOP01000001">
    <property type="protein sequence ID" value="TQL51505.1"/>
    <property type="molecule type" value="Genomic_DNA"/>
</dbReference>
<feature type="compositionally biased region" description="Basic and acidic residues" evidence="1">
    <location>
        <begin position="28"/>
        <end position="40"/>
    </location>
</feature>
<dbReference type="Proteomes" id="UP000319516">
    <property type="component" value="Unassembled WGS sequence"/>
</dbReference>
<protein>
    <submittedName>
        <fullName evidence="2">Uncharacterized protein</fullName>
    </submittedName>
</protein>
<keyword evidence="3" id="KW-1185">Reference proteome</keyword>
<accession>A0A542YTU2</accession>
<gene>
    <name evidence="2" type="ORF">FB467_2652</name>
</gene>
<sequence length="156" mass="16639">MCGSSGAGDVNPEDFRGTEQLSSSSEEAASRYLEDTRDFYENDPGGIAQVEAGRRWITRVEGGTPLTAEELQAGAEAELQAAATLRGAQALSEALERGTVVIEERDDGYLDLTTPNESTTFAYLTLAFVPGDGGGYMGVEFGYELPALECDRAPED</sequence>